<sequence length="252" mass="27623">MSKTMIRVTSLDKRFGDNHVLKNINFEVEQGDVVAIIGSSGSGKSTLLRCLIDLEQADGGTIMIEDKALVKDGVQAPPAEIKGIISRMGVVFQHFNLFPHLSVRKNLQLAPRIVAKADKGTIEANTKKLLDEVGLSDRIDAMPSTLSGGEKQRVAIARALMMNPDIMLFDEPTSALDPELTGEVLKVMSDLAKAKMTMIVVTHEMGFARSAANKILFMNDGIILEEGTPDDIFNHPKYQRTKEFLASITNKD</sequence>
<dbReference type="InterPro" id="IPR030679">
    <property type="entry name" value="ABC_ATPase_HisP-typ"/>
</dbReference>
<dbReference type="InterPro" id="IPR027417">
    <property type="entry name" value="P-loop_NTPase"/>
</dbReference>
<dbReference type="GO" id="GO:0016887">
    <property type="term" value="F:ATP hydrolysis activity"/>
    <property type="evidence" value="ECO:0007669"/>
    <property type="project" value="InterPro"/>
</dbReference>
<dbReference type="InterPro" id="IPR017871">
    <property type="entry name" value="ABC_transporter-like_CS"/>
</dbReference>
<evidence type="ECO:0000313" key="10">
    <source>
        <dbReference type="EMBL" id="MQM73548.1"/>
    </source>
</evidence>
<dbReference type="Gene3D" id="3.40.50.300">
    <property type="entry name" value="P-loop containing nucleotide triphosphate hydrolases"/>
    <property type="match status" value="1"/>
</dbReference>
<evidence type="ECO:0000256" key="3">
    <source>
        <dbReference type="ARBA" id="ARBA00022448"/>
    </source>
</evidence>
<organism evidence="10 11">
    <name type="scientific">Candidatus Pseudoramibacter fermentans</name>
    <dbReference type="NCBI Taxonomy" id="2594427"/>
    <lineage>
        <taxon>Bacteria</taxon>
        <taxon>Bacillati</taxon>
        <taxon>Bacillota</taxon>
        <taxon>Clostridia</taxon>
        <taxon>Eubacteriales</taxon>
        <taxon>Eubacteriaceae</taxon>
        <taxon>Pseudoramibacter</taxon>
    </lineage>
</organism>
<evidence type="ECO:0000256" key="8">
    <source>
        <dbReference type="ARBA" id="ARBA00023136"/>
    </source>
</evidence>
<dbReference type="InterPro" id="IPR050086">
    <property type="entry name" value="MetN_ABC_transporter-like"/>
</dbReference>
<name>A0A6L5GTR8_9FIRM</name>
<keyword evidence="6 10" id="KW-0067">ATP-binding</keyword>
<reference evidence="10" key="1">
    <citation type="journal article" date="2020" name="Appl. Environ. Microbiol.">
        <title>Medium-Chain Fatty Acid Synthesis by 'Candidatus Weimeria bifida' gen. nov., sp. nov., and 'Candidatus Pseudoramibacter fermentans' sp. nov.</title>
        <authorList>
            <person name="Scarborough M.J."/>
            <person name="Myers K.S."/>
            <person name="Donohue T.J."/>
            <person name="Noguera D.R."/>
        </authorList>
    </citation>
    <scope>NUCLEOTIDE SEQUENCE</scope>
    <source>
        <strain evidence="10">EUB1.1</strain>
    </source>
</reference>
<dbReference type="EMBL" id="VOGB01000005">
    <property type="protein sequence ID" value="MQM73548.1"/>
    <property type="molecule type" value="Genomic_DNA"/>
</dbReference>
<dbReference type="PIRSF" id="PIRSF039085">
    <property type="entry name" value="ABC_ATPase_HisP"/>
    <property type="match status" value="1"/>
</dbReference>
<dbReference type="PROSITE" id="PS00211">
    <property type="entry name" value="ABC_TRANSPORTER_1"/>
    <property type="match status" value="1"/>
</dbReference>
<evidence type="ECO:0000256" key="4">
    <source>
        <dbReference type="ARBA" id="ARBA00022475"/>
    </source>
</evidence>
<comment type="subcellular location">
    <subcellularLocation>
        <location evidence="1">Cell membrane</location>
        <topology evidence="1">Peripheral membrane protein</topology>
    </subcellularLocation>
</comment>
<dbReference type="PROSITE" id="PS50893">
    <property type="entry name" value="ABC_TRANSPORTER_2"/>
    <property type="match status" value="1"/>
</dbReference>
<dbReference type="AlphaFoldDB" id="A0A6L5GTR8"/>
<dbReference type="SMART" id="SM00382">
    <property type="entry name" value="AAA"/>
    <property type="match status" value="1"/>
</dbReference>
<accession>A0A6L5GTR8</accession>
<dbReference type="GO" id="GO:0005886">
    <property type="term" value="C:plasma membrane"/>
    <property type="evidence" value="ECO:0007669"/>
    <property type="project" value="UniProtKB-SubCell"/>
</dbReference>
<evidence type="ECO:0000256" key="5">
    <source>
        <dbReference type="ARBA" id="ARBA00022741"/>
    </source>
</evidence>
<dbReference type="Pfam" id="PF00005">
    <property type="entry name" value="ABC_tran"/>
    <property type="match status" value="1"/>
</dbReference>
<evidence type="ECO:0000256" key="2">
    <source>
        <dbReference type="ARBA" id="ARBA00005417"/>
    </source>
</evidence>
<evidence type="ECO:0000256" key="7">
    <source>
        <dbReference type="ARBA" id="ARBA00022970"/>
    </source>
</evidence>
<evidence type="ECO:0000313" key="11">
    <source>
        <dbReference type="Proteomes" id="UP000473648"/>
    </source>
</evidence>
<comment type="caution">
    <text evidence="10">The sequence shown here is derived from an EMBL/GenBank/DDBJ whole genome shotgun (WGS) entry which is preliminary data.</text>
</comment>
<evidence type="ECO:0000256" key="6">
    <source>
        <dbReference type="ARBA" id="ARBA00022840"/>
    </source>
</evidence>
<dbReference type="PANTHER" id="PTHR43166:SF9">
    <property type="entry name" value="GLUTAMATE_ASPARTATE IMPORT ATP-BINDING PROTEIN GLTL"/>
    <property type="match status" value="1"/>
</dbReference>
<keyword evidence="5" id="KW-0547">Nucleotide-binding</keyword>
<comment type="similarity">
    <text evidence="2">Belongs to the ABC transporter superfamily.</text>
</comment>
<evidence type="ECO:0000259" key="9">
    <source>
        <dbReference type="PROSITE" id="PS50893"/>
    </source>
</evidence>
<dbReference type="GO" id="GO:0015424">
    <property type="term" value="F:ABC-type amino acid transporter activity"/>
    <property type="evidence" value="ECO:0007669"/>
    <property type="project" value="InterPro"/>
</dbReference>
<dbReference type="PANTHER" id="PTHR43166">
    <property type="entry name" value="AMINO ACID IMPORT ATP-BINDING PROTEIN"/>
    <property type="match status" value="1"/>
</dbReference>
<dbReference type="InterPro" id="IPR003593">
    <property type="entry name" value="AAA+_ATPase"/>
</dbReference>
<dbReference type="InterPro" id="IPR003439">
    <property type="entry name" value="ABC_transporter-like_ATP-bd"/>
</dbReference>
<feature type="domain" description="ABC transporter" evidence="9">
    <location>
        <begin position="6"/>
        <end position="245"/>
    </location>
</feature>
<dbReference type="GO" id="GO:0005524">
    <property type="term" value="F:ATP binding"/>
    <property type="evidence" value="ECO:0007669"/>
    <property type="project" value="UniProtKB-KW"/>
</dbReference>
<protein>
    <submittedName>
        <fullName evidence="10">Amino acid ABC transporter ATP-binding protein</fullName>
    </submittedName>
</protein>
<keyword evidence="8" id="KW-0472">Membrane</keyword>
<dbReference type="CDD" id="cd03262">
    <property type="entry name" value="ABC_HisP_GlnQ"/>
    <property type="match status" value="1"/>
</dbReference>
<keyword evidence="7" id="KW-0029">Amino-acid transport</keyword>
<dbReference type="SUPFAM" id="SSF52540">
    <property type="entry name" value="P-loop containing nucleoside triphosphate hydrolases"/>
    <property type="match status" value="1"/>
</dbReference>
<proteinExistence type="inferred from homology"/>
<keyword evidence="4" id="KW-1003">Cell membrane</keyword>
<keyword evidence="3" id="KW-0813">Transport</keyword>
<evidence type="ECO:0000256" key="1">
    <source>
        <dbReference type="ARBA" id="ARBA00004202"/>
    </source>
</evidence>
<dbReference type="Proteomes" id="UP000473648">
    <property type="component" value="Unassembled WGS sequence"/>
</dbReference>
<keyword evidence="11" id="KW-1185">Reference proteome</keyword>
<gene>
    <name evidence="10" type="ORF">FRC53_09085</name>
</gene>